<evidence type="ECO:0000259" key="2">
    <source>
        <dbReference type="PROSITE" id="PS50943"/>
    </source>
</evidence>
<evidence type="ECO:0000313" key="4">
    <source>
        <dbReference type="Proteomes" id="UP001524502"/>
    </source>
</evidence>
<dbReference type="Pfam" id="PF01381">
    <property type="entry name" value="HTH_3"/>
    <property type="match status" value="1"/>
</dbReference>
<name>A0ABT1RTT7_9FIRM</name>
<dbReference type="Gene3D" id="1.10.260.40">
    <property type="entry name" value="lambda repressor-like DNA-binding domains"/>
    <property type="match status" value="1"/>
</dbReference>
<dbReference type="EMBL" id="JANFXK010000034">
    <property type="protein sequence ID" value="MCQ4638529.1"/>
    <property type="molecule type" value="Genomic_DNA"/>
</dbReference>
<dbReference type="RefSeq" id="WP_256133728.1">
    <property type="nucleotide sequence ID" value="NZ_JANFXK010000034.1"/>
</dbReference>
<comment type="caution">
    <text evidence="3">The sequence shown here is derived from an EMBL/GenBank/DDBJ whole genome shotgun (WGS) entry which is preliminary data.</text>
</comment>
<dbReference type="InterPro" id="IPR001387">
    <property type="entry name" value="Cro/C1-type_HTH"/>
</dbReference>
<keyword evidence="4" id="KW-1185">Reference proteome</keyword>
<evidence type="ECO:0000313" key="3">
    <source>
        <dbReference type="EMBL" id="MCQ4638529.1"/>
    </source>
</evidence>
<keyword evidence="1" id="KW-0238">DNA-binding</keyword>
<gene>
    <name evidence="3" type="ORF">NE619_17510</name>
</gene>
<dbReference type="SUPFAM" id="SSF47413">
    <property type="entry name" value="lambda repressor-like DNA-binding domains"/>
    <property type="match status" value="1"/>
</dbReference>
<dbReference type="PANTHER" id="PTHR46558:SF11">
    <property type="entry name" value="HTH-TYPE TRANSCRIPTIONAL REGULATOR XRE"/>
    <property type="match status" value="1"/>
</dbReference>
<dbReference type="PROSITE" id="PS50943">
    <property type="entry name" value="HTH_CROC1"/>
    <property type="match status" value="1"/>
</dbReference>
<dbReference type="CDD" id="cd00093">
    <property type="entry name" value="HTH_XRE"/>
    <property type="match status" value="1"/>
</dbReference>
<organism evidence="3 4">
    <name type="scientific">Anaerovorax odorimutans</name>
    <dbReference type="NCBI Taxonomy" id="109327"/>
    <lineage>
        <taxon>Bacteria</taxon>
        <taxon>Bacillati</taxon>
        <taxon>Bacillota</taxon>
        <taxon>Clostridia</taxon>
        <taxon>Peptostreptococcales</taxon>
        <taxon>Anaerovoracaceae</taxon>
        <taxon>Anaerovorax</taxon>
    </lineage>
</organism>
<dbReference type="Proteomes" id="UP001524502">
    <property type="component" value="Unassembled WGS sequence"/>
</dbReference>
<protein>
    <submittedName>
        <fullName evidence="3">Helix-turn-helix domain-containing protein</fullName>
    </submittedName>
</protein>
<feature type="domain" description="HTH cro/C1-type" evidence="2">
    <location>
        <begin position="7"/>
        <end position="61"/>
    </location>
</feature>
<reference evidence="3 4" key="1">
    <citation type="submission" date="2022-06" db="EMBL/GenBank/DDBJ databases">
        <title>Isolation of gut microbiota from human fecal samples.</title>
        <authorList>
            <person name="Pamer E.G."/>
            <person name="Barat B."/>
            <person name="Waligurski E."/>
            <person name="Medina S."/>
            <person name="Paddock L."/>
            <person name="Mostad J."/>
        </authorList>
    </citation>
    <scope>NUCLEOTIDE SEQUENCE [LARGE SCALE GENOMIC DNA]</scope>
    <source>
        <strain evidence="3 4">SL.3.17</strain>
    </source>
</reference>
<accession>A0ABT1RTT7</accession>
<dbReference type="InterPro" id="IPR010982">
    <property type="entry name" value="Lambda_DNA-bd_dom_sf"/>
</dbReference>
<dbReference type="PANTHER" id="PTHR46558">
    <property type="entry name" value="TRACRIPTIONAL REGULATORY PROTEIN-RELATED-RELATED"/>
    <property type="match status" value="1"/>
</dbReference>
<evidence type="ECO:0000256" key="1">
    <source>
        <dbReference type="ARBA" id="ARBA00023125"/>
    </source>
</evidence>
<dbReference type="SMART" id="SM00530">
    <property type="entry name" value="HTH_XRE"/>
    <property type="match status" value="1"/>
</dbReference>
<sequence>MRINNRIADLRIDHDLTQQQIADLLHCQREVYRRYEKGDRELPLWAAVQLAEYYNVSIDYLLGLSSQKRHFRDAKGAIFKNTRKARGKNNIGGAG</sequence>
<proteinExistence type="predicted"/>